<feature type="domain" description="Mur ligase central" evidence="13">
    <location>
        <begin position="48"/>
        <end position="275"/>
    </location>
</feature>
<accession>A0A0R2FWF1</accession>
<dbReference type="Pfam" id="PF08245">
    <property type="entry name" value="Mur_ligase_M"/>
    <property type="match status" value="1"/>
</dbReference>
<evidence type="ECO:0000256" key="10">
    <source>
        <dbReference type="ARBA" id="ARBA00047493"/>
    </source>
</evidence>
<dbReference type="PATRIC" id="fig|1123500.6.peg.881"/>
<dbReference type="Gene3D" id="3.40.1190.10">
    <property type="entry name" value="Mur-like, catalytic domain"/>
    <property type="match status" value="1"/>
</dbReference>
<dbReference type="SUPFAM" id="SSF53623">
    <property type="entry name" value="MurD-like peptide ligases, catalytic domain"/>
    <property type="match status" value="1"/>
</dbReference>
<dbReference type="PROSITE" id="PS01012">
    <property type="entry name" value="FOLYLPOLYGLU_SYNT_2"/>
    <property type="match status" value="1"/>
</dbReference>
<dbReference type="Pfam" id="PF02875">
    <property type="entry name" value="Mur_ligase_C"/>
    <property type="match status" value="1"/>
</dbReference>
<dbReference type="PANTHER" id="PTHR11136">
    <property type="entry name" value="FOLYLPOLYGLUTAMATE SYNTHASE-RELATED"/>
    <property type="match status" value="1"/>
</dbReference>
<evidence type="ECO:0000256" key="9">
    <source>
        <dbReference type="ARBA" id="ARBA00030592"/>
    </source>
</evidence>
<dbReference type="PROSITE" id="PS01011">
    <property type="entry name" value="FOLYLPOLYGLU_SYNT_1"/>
    <property type="match status" value="1"/>
</dbReference>
<dbReference type="FunFam" id="3.40.1190.10:FF:000011">
    <property type="entry name" value="Folylpolyglutamate synthase/dihydrofolate synthase"/>
    <property type="match status" value="1"/>
</dbReference>
<evidence type="ECO:0000256" key="1">
    <source>
        <dbReference type="ARBA" id="ARBA00001946"/>
    </source>
</evidence>
<dbReference type="NCBIfam" id="TIGR01499">
    <property type="entry name" value="folC"/>
    <property type="match status" value="1"/>
</dbReference>
<dbReference type="GO" id="GO:0008841">
    <property type="term" value="F:dihydrofolate synthase activity"/>
    <property type="evidence" value="ECO:0007669"/>
    <property type="project" value="TreeGrafter"/>
</dbReference>
<dbReference type="InterPro" id="IPR036565">
    <property type="entry name" value="Mur-like_cat_sf"/>
</dbReference>
<dbReference type="EMBL" id="JQAX01000002">
    <property type="protein sequence ID" value="KRN32520.1"/>
    <property type="molecule type" value="Genomic_DNA"/>
</dbReference>
<feature type="domain" description="Mur ligase C-terminal" evidence="12">
    <location>
        <begin position="304"/>
        <end position="427"/>
    </location>
</feature>
<dbReference type="PIRSF" id="PIRSF001563">
    <property type="entry name" value="Folylpolyglu_synth"/>
    <property type="match status" value="1"/>
</dbReference>
<protein>
    <recommendedName>
        <fullName evidence="3">tetrahydrofolate synthase</fullName>
        <ecNumber evidence="3">6.3.2.17</ecNumber>
    </recommendedName>
    <alternativeName>
        <fullName evidence="9">Tetrahydrofolylpolyglutamate synthase</fullName>
    </alternativeName>
</protein>
<dbReference type="InterPro" id="IPR004101">
    <property type="entry name" value="Mur_ligase_C"/>
</dbReference>
<keyword evidence="15" id="KW-1185">Reference proteome</keyword>
<evidence type="ECO:0000256" key="2">
    <source>
        <dbReference type="ARBA" id="ARBA00008276"/>
    </source>
</evidence>
<dbReference type="eggNOG" id="COG0285">
    <property type="taxonomic scope" value="Bacteria"/>
</dbReference>
<dbReference type="InterPro" id="IPR001645">
    <property type="entry name" value="Folylpolyglutamate_synth"/>
</dbReference>
<evidence type="ECO:0000256" key="4">
    <source>
        <dbReference type="ARBA" id="ARBA00022598"/>
    </source>
</evidence>
<dbReference type="SUPFAM" id="SSF53244">
    <property type="entry name" value="MurD-like peptide ligases, peptide-binding domain"/>
    <property type="match status" value="1"/>
</dbReference>
<dbReference type="AlphaFoldDB" id="A0A0R2FWF1"/>
<keyword evidence="5" id="KW-0479">Metal-binding</keyword>
<dbReference type="GO" id="GO:0046872">
    <property type="term" value="F:metal ion binding"/>
    <property type="evidence" value="ECO:0007669"/>
    <property type="project" value="UniProtKB-KW"/>
</dbReference>
<dbReference type="EC" id="6.3.2.17" evidence="3"/>
<evidence type="ECO:0000256" key="11">
    <source>
        <dbReference type="PIRNR" id="PIRNR001563"/>
    </source>
</evidence>
<comment type="cofactor">
    <cofactor evidence="1">
        <name>Mg(2+)</name>
        <dbReference type="ChEBI" id="CHEBI:18420"/>
    </cofactor>
</comment>
<dbReference type="InParanoid" id="A0A0R2FWF1"/>
<evidence type="ECO:0000256" key="6">
    <source>
        <dbReference type="ARBA" id="ARBA00022741"/>
    </source>
</evidence>
<comment type="caution">
    <text evidence="14">The sequence shown here is derived from an EMBL/GenBank/DDBJ whole genome shotgun (WGS) entry which is preliminary data.</text>
</comment>
<organism evidence="14 15">
    <name type="scientific">Weissella halotolerans DSM 20190</name>
    <dbReference type="NCBI Taxonomy" id="1123500"/>
    <lineage>
        <taxon>Bacteria</taxon>
        <taxon>Bacillati</taxon>
        <taxon>Bacillota</taxon>
        <taxon>Bacilli</taxon>
        <taxon>Lactobacillales</taxon>
        <taxon>Lactobacillaceae</taxon>
        <taxon>Weissella</taxon>
    </lineage>
</organism>
<dbReference type="Proteomes" id="UP000051296">
    <property type="component" value="Unassembled WGS sequence"/>
</dbReference>
<dbReference type="Gene3D" id="3.90.190.20">
    <property type="entry name" value="Mur ligase, C-terminal domain"/>
    <property type="match status" value="1"/>
</dbReference>
<evidence type="ECO:0000256" key="8">
    <source>
        <dbReference type="ARBA" id="ARBA00022842"/>
    </source>
</evidence>
<dbReference type="GO" id="GO:0004326">
    <property type="term" value="F:tetrahydrofolylpolyglutamate synthase activity"/>
    <property type="evidence" value="ECO:0007669"/>
    <property type="project" value="UniProtKB-EC"/>
</dbReference>
<reference evidence="14 15" key="1">
    <citation type="journal article" date="2015" name="Genome Announc.">
        <title>Expanding the biotechnology potential of lactobacilli through comparative genomics of 213 strains and associated genera.</title>
        <authorList>
            <person name="Sun Z."/>
            <person name="Harris H.M."/>
            <person name="McCann A."/>
            <person name="Guo C."/>
            <person name="Argimon S."/>
            <person name="Zhang W."/>
            <person name="Yang X."/>
            <person name="Jeffery I.B."/>
            <person name="Cooney J.C."/>
            <person name="Kagawa T.F."/>
            <person name="Liu W."/>
            <person name="Song Y."/>
            <person name="Salvetti E."/>
            <person name="Wrobel A."/>
            <person name="Rasinkangas P."/>
            <person name="Parkhill J."/>
            <person name="Rea M.C."/>
            <person name="O'Sullivan O."/>
            <person name="Ritari J."/>
            <person name="Douillard F.P."/>
            <person name="Paul Ross R."/>
            <person name="Yang R."/>
            <person name="Briner A.E."/>
            <person name="Felis G.E."/>
            <person name="de Vos W.M."/>
            <person name="Barrangou R."/>
            <person name="Klaenhammer T.R."/>
            <person name="Caufield P.W."/>
            <person name="Cui Y."/>
            <person name="Zhang H."/>
            <person name="O'Toole P.W."/>
        </authorList>
    </citation>
    <scope>NUCLEOTIDE SEQUENCE [LARGE SCALE GENOMIC DNA]</scope>
    <source>
        <strain evidence="14 15">DSM 20190</strain>
    </source>
</reference>
<keyword evidence="7 11" id="KW-0067">ATP-binding</keyword>
<dbReference type="FunCoup" id="A0A0R2FWF1">
    <property type="interactions" value="363"/>
</dbReference>
<evidence type="ECO:0000259" key="12">
    <source>
        <dbReference type="Pfam" id="PF02875"/>
    </source>
</evidence>
<evidence type="ECO:0000259" key="13">
    <source>
        <dbReference type="Pfam" id="PF08245"/>
    </source>
</evidence>
<sequence>MQKVKTVAEAVAFIHSRQRFKKTPSFKRLTALLAALGHPERASRFIHVTGTNGKGSTSKMIAQLLRQAGLTVGLFSSPYIMRFNERIQDNAGPISDNDLLAVMQTIEPIVADLDQSEELGPTEFEIVTAAMFLYFKWRPVDVVVLEVGIGGTWDSTEIIPDKLISVITTVSLDHMRILGSTISAIASQKAGIIQSQRPVVVGALPKEALEVVESKAHALQAPLYVLGTDFQASQPHQVDLVNQYFDFQNPGLKLTDIRLALQGNYQVENAAIAIQTVLLVAKPLGIDITAAMIRQALGQVTWPGRFETLLDSPKQTIIDGAHNQAGIAALAKTLAGPYANQKVGIIFAALEDKNVHAMLSTLMATLPNSKLYVVPFQAPSKRQAVQLVDVQAWFKETTGIHFAKSWQSAYQALLADPSISTIVLTGSLYFISAVRQSLLEHQEKK</sequence>
<evidence type="ECO:0000256" key="3">
    <source>
        <dbReference type="ARBA" id="ARBA00013025"/>
    </source>
</evidence>
<evidence type="ECO:0000313" key="14">
    <source>
        <dbReference type="EMBL" id="KRN32520.1"/>
    </source>
</evidence>
<comment type="similarity">
    <text evidence="2 11">Belongs to the folylpolyglutamate synthase family.</text>
</comment>
<dbReference type="InterPro" id="IPR036615">
    <property type="entry name" value="Mur_ligase_C_dom_sf"/>
</dbReference>
<evidence type="ECO:0000256" key="7">
    <source>
        <dbReference type="ARBA" id="ARBA00022840"/>
    </source>
</evidence>
<dbReference type="GO" id="GO:0005524">
    <property type="term" value="F:ATP binding"/>
    <property type="evidence" value="ECO:0007669"/>
    <property type="project" value="UniProtKB-KW"/>
</dbReference>
<dbReference type="OrthoDB" id="9809356at2"/>
<dbReference type="InterPro" id="IPR013221">
    <property type="entry name" value="Mur_ligase_cen"/>
</dbReference>
<gene>
    <name evidence="14" type="ORF">IV68_GL000875</name>
</gene>
<keyword evidence="8" id="KW-0460">Magnesium</keyword>
<dbReference type="RefSeq" id="WP_040761480.1">
    <property type="nucleotide sequence ID" value="NZ_ATUU01000002.1"/>
</dbReference>
<evidence type="ECO:0000313" key="15">
    <source>
        <dbReference type="Proteomes" id="UP000051296"/>
    </source>
</evidence>
<keyword evidence="4 11" id="KW-0436">Ligase</keyword>
<proteinExistence type="inferred from homology"/>
<dbReference type="PANTHER" id="PTHR11136:SF0">
    <property type="entry name" value="DIHYDROFOLATE SYNTHETASE-RELATED"/>
    <property type="match status" value="1"/>
</dbReference>
<comment type="catalytic activity">
    <reaction evidence="10">
        <text>(6S)-5,6,7,8-tetrahydrofolyl-(gamma-L-Glu)(n) + L-glutamate + ATP = (6S)-5,6,7,8-tetrahydrofolyl-(gamma-L-Glu)(n+1) + ADP + phosphate + H(+)</text>
        <dbReference type="Rhea" id="RHEA:10580"/>
        <dbReference type="Rhea" id="RHEA-COMP:14738"/>
        <dbReference type="Rhea" id="RHEA-COMP:14740"/>
        <dbReference type="ChEBI" id="CHEBI:15378"/>
        <dbReference type="ChEBI" id="CHEBI:29985"/>
        <dbReference type="ChEBI" id="CHEBI:30616"/>
        <dbReference type="ChEBI" id="CHEBI:43474"/>
        <dbReference type="ChEBI" id="CHEBI:141005"/>
        <dbReference type="ChEBI" id="CHEBI:456216"/>
        <dbReference type="EC" id="6.3.2.17"/>
    </reaction>
</comment>
<dbReference type="STRING" id="1123500.GCA_000420365_00546"/>
<dbReference type="InterPro" id="IPR018109">
    <property type="entry name" value="Folylpolyglutamate_synth_CS"/>
</dbReference>
<keyword evidence="6 11" id="KW-0547">Nucleotide-binding</keyword>
<name>A0A0R2FWF1_9LACO</name>
<evidence type="ECO:0000256" key="5">
    <source>
        <dbReference type="ARBA" id="ARBA00022723"/>
    </source>
</evidence>
<dbReference type="GO" id="GO:0005737">
    <property type="term" value="C:cytoplasm"/>
    <property type="evidence" value="ECO:0007669"/>
    <property type="project" value="TreeGrafter"/>
</dbReference>